<reference evidence="2" key="1">
    <citation type="submission" date="2022-04" db="EMBL/GenBank/DDBJ databases">
        <title>Diverse halophilic archaea isolated from saline environments.</title>
        <authorList>
            <person name="Cui H.-L."/>
        </authorList>
    </citation>
    <scope>NUCLEOTIDE SEQUENCE</scope>
    <source>
        <strain evidence="2">XZYJT40</strain>
    </source>
</reference>
<feature type="transmembrane region" description="Helical" evidence="1">
    <location>
        <begin position="280"/>
        <end position="298"/>
    </location>
</feature>
<evidence type="ECO:0000313" key="3">
    <source>
        <dbReference type="Proteomes" id="UP000830434"/>
    </source>
</evidence>
<proteinExistence type="predicted"/>
<protein>
    <submittedName>
        <fullName evidence="2">Uncharacterized protein</fullName>
    </submittedName>
</protein>
<keyword evidence="1" id="KW-1133">Transmembrane helix</keyword>
<feature type="transmembrane region" description="Helical" evidence="1">
    <location>
        <begin position="48"/>
        <end position="68"/>
    </location>
</feature>
<evidence type="ECO:0000313" key="2">
    <source>
        <dbReference type="EMBL" id="UPW00410.1"/>
    </source>
</evidence>
<organism evidence="2 3">
    <name type="scientific">Halorussus gelatinilyticus</name>
    <dbReference type="NCBI Taxonomy" id="2937524"/>
    <lineage>
        <taxon>Archaea</taxon>
        <taxon>Methanobacteriati</taxon>
        <taxon>Methanobacteriota</taxon>
        <taxon>Stenosarchaea group</taxon>
        <taxon>Halobacteria</taxon>
        <taxon>Halobacteriales</taxon>
        <taxon>Haladaptataceae</taxon>
        <taxon>Halorussus</taxon>
    </lineage>
</organism>
<dbReference type="RefSeq" id="WP_248654821.1">
    <property type="nucleotide sequence ID" value="NZ_CP096658.1"/>
</dbReference>
<feature type="transmembrane region" description="Helical" evidence="1">
    <location>
        <begin position="342"/>
        <end position="365"/>
    </location>
</feature>
<keyword evidence="3" id="KW-1185">Reference proteome</keyword>
<dbReference type="EMBL" id="CP096658">
    <property type="protein sequence ID" value="UPW00410.1"/>
    <property type="molecule type" value="Genomic_DNA"/>
</dbReference>
<feature type="transmembrane region" description="Helical" evidence="1">
    <location>
        <begin position="439"/>
        <end position="461"/>
    </location>
</feature>
<dbReference type="AlphaFoldDB" id="A0A8U0IH39"/>
<feature type="transmembrane region" description="Helical" evidence="1">
    <location>
        <begin position="75"/>
        <end position="99"/>
    </location>
</feature>
<feature type="transmembrane region" description="Helical" evidence="1">
    <location>
        <begin position="205"/>
        <end position="221"/>
    </location>
</feature>
<dbReference type="GeneID" id="72191816"/>
<feature type="transmembrane region" description="Helical" evidence="1">
    <location>
        <begin position="149"/>
        <end position="170"/>
    </location>
</feature>
<feature type="transmembrane region" description="Helical" evidence="1">
    <location>
        <begin position="233"/>
        <end position="249"/>
    </location>
</feature>
<evidence type="ECO:0000256" key="1">
    <source>
        <dbReference type="SAM" id="Phobius"/>
    </source>
</evidence>
<gene>
    <name evidence="2" type="ORF">M0R88_18135</name>
</gene>
<feature type="transmembrane region" description="Helical" evidence="1">
    <location>
        <begin position="410"/>
        <end position="427"/>
    </location>
</feature>
<feature type="transmembrane region" description="Helical" evidence="1">
    <location>
        <begin position="176"/>
        <end position="193"/>
    </location>
</feature>
<name>A0A8U0IH39_9EURY</name>
<keyword evidence="1" id="KW-0472">Membrane</keyword>
<feature type="transmembrane region" description="Helical" evidence="1">
    <location>
        <begin position="256"/>
        <end position="274"/>
    </location>
</feature>
<accession>A0A8U0IH39</accession>
<dbReference type="KEGG" id="haxz:M0R88_18135"/>
<sequence>MASDTHSSQRWEKGALLVGFVSLAAAILVAHGSPPEAYELSIYAGTPPAFWLGTAAALLVAVFVGLRATGTPRRLALVLGGVGMLAVASLPVLRSYYFFGAGDSLTHLGWAKDIASGELPVVQLLYPGTHSIAIMLADATGMKLPRAMLVMVMAFTATFLLFLPLTTWAITRDRRATALAALSGLLFMPVNNISVFDMPHPTTQAIMFLPLVLYLAARYLTRADRDEQPVGTPTGAVLAVASTAVVLVHPQQAANVLVVFAAIVGLQLVARFVGGEATNHRTFALQAVFLAGVFAVWTPRHERASGASSALLSMLSSGLQLGTDTTQAAGSVASVGGSIQILFLKLFSVSVVFCALAGLLVLGGFLGRVEESNLTAFSRYFGLALIPLFGLFTAYFIVSYEKLHFRQLGFIMVLVTILGAVALARGLDLLSTRTSLSSGSARTLVGVAFVVMLAASVPTLYQSPYMYQSSSHVSEAQMTGYENAIEYRGSSPFLGVRGTGERWTDAILGYEESRSRTLGAGSLYASETHPATGENFTGRYVARHYDDRYLAFTDRERQQEVRVFNELRFDRSGFRSLDGAPGLNRVQANGGFQMYQINETS</sequence>
<feature type="transmembrane region" description="Helical" evidence="1">
    <location>
        <begin position="377"/>
        <end position="398"/>
    </location>
</feature>
<keyword evidence="1" id="KW-0812">Transmembrane</keyword>
<dbReference type="Proteomes" id="UP000830434">
    <property type="component" value="Chromosome"/>
</dbReference>